<dbReference type="GO" id="GO:0051301">
    <property type="term" value="P:cell division"/>
    <property type="evidence" value="ECO:0007669"/>
    <property type="project" value="TreeGrafter"/>
</dbReference>
<feature type="compositionally biased region" description="Basic and acidic residues" evidence="1">
    <location>
        <begin position="35"/>
        <end position="69"/>
    </location>
</feature>
<dbReference type="EMBL" id="JADWDJ010000002">
    <property type="protein sequence ID" value="KAG5284965.1"/>
    <property type="molecule type" value="Genomic_DNA"/>
</dbReference>
<organism evidence="3 4">
    <name type="scientific">Alosa alosa</name>
    <name type="common">allis shad</name>
    <dbReference type="NCBI Taxonomy" id="278164"/>
    <lineage>
        <taxon>Eukaryota</taxon>
        <taxon>Metazoa</taxon>
        <taxon>Chordata</taxon>
        <taxon>Craniata</taxon>
        <taxon>Vertebrata</taxon>
        <taxon>Euteleostomi</taxon>
        <taxon>Actinopterygii</taxon>
        <taxon>Neopterygii</taxon>
        <taxon>Teleostei</taxon>
        <taxon>Clupei</taxon>
        <taxon>Clupeiformes</taxon>
        <taxon>Clupeoidei</taxon>
        <taxon>Clupeidae</taxon>
        <taxon>Alosa</taxon>
    </lineage>
</organism>
<dbReference type="Proteomes" id="UP000823561">
    <property type="component" value="Chromosome 2"/>
</dbReference>
<feature type="domain" description="RBD" evidence="2">
    <location>
        <begin position="180"/>
        <end position="250"/>
    </location>
</feature>
<dbReference type="GO" id="GO:0005096">
    <property type="term" value="F:GTPase activator activity"/>
    <property type="evidence" value="ECO:0007669"/>
    <property type="project" value="InterPro"/>
</dbReference>
<feature type="region of interest" description="Disordered" evidence="1">
    <location>
        <begin position="257"/>
        <end position="300"/>
    </location>
</feature>
<dbReference type="SUPFAM" id="SSF54236">
    <property type="entry name" value="Ubiquitin-like"/>
    <property type="match status" value="2"/>
</dbReference>
<evidence type="ECO:0000259" key="2">
    <source>
        <dbReference type="PROSITE" id="PS50898"/>
    </source>
</evidence>
<dbReference type="GO" id="GO:0005634">
    <property type="term" value="C:nucleus"/>
    <property type="evidence" value="ECO:0007669"/>
    <property type="project" value="TreeGrafter"/>
</dbReference>
<dbReference type="PROSITE" id="PS50898">
    <property type="entry name" value="RBD"/>
    <property type="match status" value="2"/>
</dbReference>
<dbReference type="GO" id="GO:0007051">
    <property type="term" value="P:spindle organization"/>
    <property type="evidence" value="ECO:0007669"/>
    <property type="project" value="TreeGrafter"/>
</dbReference>
<dbReference type="GO" id="GO:0005737">
    <property type="term" value="C:cytoplasm"/>
    <property type="evidence" value="ECO:0007669"/>
    <property type="project" value="TreeGrafter"/>
</dbReference>
<dbReference type="GO" id="GO:0005886">
    <property type="term" value="C:plasma membrane"/>
    <property type="evidence" value="ECO:0007669"/>
    <property type="project" value="TreeGrafter"/>
</dbReference>
<evidence type="ECO:0000313" key="3">
    <source>
        <dbReference type="EMBL" id="KAG5284965.1"/>
    </source>
</evidence>
<dbReference type="GO" id="GO:0007165">
    <property type="term" value="P:signal transduction"/>
    <property type="evidence" value="ECO:0007669"/>
    <property type="project" value="InterPro"/>
</dbReference>
<feature type="compositionally biased region" description="Low complexity" evidence="1">
    <location>
        <begin position="16"/>
        <end position="27"/>
    </location>
</feature>
<feature type="region of interest" description="Disordered" evidence="1">
    <location>
        <begin position="1"/>
        <end position="85"/>
    </location>
</feature>
<dbReference type="Gene3D" id="3.10.20.90">
    <property type="entry name" value="Phosphatidylinositol 3-kinase Catalytic Subunit, Chain A, domain 1"/>
    <property type="match status" value="2"/>
</dbReference>
<feature type="domain" description="RBD" evidence="2">
    <location>
        <begin position="107"/>
        <end position="178"/>
    </location>
</feature>
<dbReference type="GO" id="GO:0008277">
    <property type="term" value="P:regulation of G protein-coupled receptor signaling pathway"/>
    <property type="evidence" value="ECO:0007669"/>
    <property type="project" value="TreeGrafter"/>
</dbReference>
<feature type="compositionally biased region" description="Polar residues" evidence="1">
    <location>
        <begin position="416"/>
        <end position="432"/>
    </location>
</feature>
<comment type="caution">
    <text evidence="3">The sequence shown here is derived from an EMBL/GenBank/DDBJ whole genome shotgun (WGS) entry which is preliminary data.</text>
</comment>
<reference evidence="3" key="1">
    <citation type="submission" date="2020-10" db="EMBL/GenBank/DDBJ databases">
        <title>Chromosome-scale genome assembly of the Allis shad, Alosa alosa.</title>
        <authorList>
            <person name="Margot Z."/>
            <person name="Christophe K."/>
            <person name="Cabau C."/>
            <person name="Louis A."/>
            <person name="Berthelot C."/>
            <person name="Parey E."/>
            <person name="Roest Crollius H."/>
            <person name="Montfort J."/>
            <person name="Robinson-Rechavi M."/>
            <person name="Bucao C."/>
            <person name="Bouchez O."/>
            <person name="Gislard M."/>
            <person name="Lluch J."/>
            <person name="Milhes M."/>
            <person name="Lampietro C."/>
            <person name="Lopez Roques C."/>
            <person name="Donnadieu C."/>
            <person name="Braasch I."/>
            <person name="Desvignes T."/>
            <person name="Postlethwait J."/>
            <person name="Bobe J."/>
            <person name="Guiguen Y."/>
        </authorList>
    </citation>
    <scope>NUCLEOTIDE SEQUENCE</scope>
    <source>
        <strain evidence="3">M-15738</strain>
        <tissue evidence="3">Blood</tissue>
    </source>
</reference>
<proteinExistence type="predicted"/>
<dbReference type="InterPro" id="IPR029071">
    <property type="entry name" value="Ubiquitin-like_domsf"/>
</dbReference>
<evidence type="ECO:0000256" key="1">
    <source>
        <dbReference type="SAM" id="MobiDB-lite"/>
    </source>
</evidence>
<dbReference type="InterPro" id="IPR046993">
    <property type="entry name" value="RBD2_RGS14"/>
</dbReference>
<sequence length="432" mass="46513">MLANVEGRPLPDIGPRSTASAAKRAAAPDNYSQRDQQKPDSKQKEKSRAKAEEEQRKGLIQKWDKRQEKTASWGDPLASIKTGGSSRNEVEQVCARLAESDLPVAHKYCCVYLPDGTASLMPARTGLSVRSMLMGLCEKRGLPLKDITIHLQGKDKKPLSLDQDSAVLKDQQVVLELRVTLAVRIVFMGKTVTIVAKSNKTLQEALATILQKYNLRPQETLVTMSGSGEILNMNIGVTSLANKTVILDRSKARDIPSATKAPVTSPGLQMRRGGIGDVDISSPGAGYRTRGNARQRNPGLRRTYDMDGCAGLVELLNRAQWCSADDQRGLLSKEHLMLPQFLQQPLPEETAEEDDQDLGNRLAEESQSDSGSSSCLPQVADQGPVPGFASTSAEADAMPSLPPTGGEVPGEAGSTDGLSDSQNSGPTRETVV</sequence>
<dbReference type="AlphaFoldDB" id="A0AAV6HCW8"/>
<name>A0AAV6HCW8_9TELE</name>
<dbReference type="InterPro" id="IPR046995">
    <property type="entry name" value="RGS10/12/14-like"/>
</dbReference>
<dbReference type="CDD" id="cd17139">
    <property type="entry name" value="RBD2_RGS14"/>
    <property type="match status" value="1"/>
</dbReference>
<dbReference type="InterPro" id="IPR003116">
    <property type="entry name" value="RBD_dom"/>
</dbReference>
<accession>A0AAV6HCW8</accession>
<evidence type="ECO:0000313" key="4">
    <source>
        <dbReference type="Proteomes" id="UP000823561"/>
    </source>
</evidence>
<dbReference type="PANTHER" id="PTHR45945:SF2">
    <property type="entry name" value="REGULATOR OF G-PROTEIN SIGNALING 14"/>
    <property type="match status" value="1"/>
</dbReference>
<dbReference type="Pfam" id="PF02196">
    <property type="entry name" value="RBD"/>
    <property type="match status" value="1"/>
</dbReference>
<gene>
    <name evidence="3" type="ORF">AALO_G00032470</name>
</gene>
<dbReference type="SMART" id="SM00455">
    <property type="entry name" value="RBD"/>
    <property type="match status" value="2"/>
</dbReference>
<dbReference type="PANTHER" id="PTHR45945">
    <property type="entry name" value="REGULATOR OF G-PROTEIN SIGNALING LOCO"/>
    <property type="match status" value="1"/>
</dbReference>
<keyword evidence="4" id="KW-1185">Reference proteome</keyword>
<feature type="region of interest" description="Disordered" evidence="1">
    <location>
        <begin position="347"/>
        <end position="432"/>
    </location>
</feature>
<protein>
    <recommendedName>
        <fullName evidence="2">RBD domain-containing protein</fullName>
    </recommendedName>
</protein>